<keyword evidence="3" id="KW-1185">Reference proteome</keyword>
<proteinExistence type="predicted"/>
<comment type="caution">
    <text evidence="2">The sequence shown here is derived from an EMBL/GenBank/DDBJ whole genome shotgun (WGS) entry which is preliminary data.</text>
</comment>
<feature type="region of interest" description="Disordered" evidence="1">
    <location>
        <begin position="77"/>
        <end position="128"/>
    </location>
</feature>
<feature type="region of interest" description="Disordered" evidence="1">
    <location>
        <begin position="1"/>
        <end position="33"/>
    </location>
</feature>
<dbReference type="AlphaFoldDB" id="A0AAV3Y6C6"/>
<sequence length="128" mass="13964">MATCPRPMVMQGGKKMGDGKERGGGGGEKVSLSVTAPCGQQSRPITAVELNLLDMVRTEQEGGDRIGINRRRGANLSNLVRTEQEGGENMDSVTNREPLSASAKNELDRNSTRFKKPNTSDRVRDFTR</sequence>
<gene>
    <name evidence="2" type="ORF">PoB_000413900</name>
</gene>
<evidence type="ECO:0000313" key="3">
    <source>
        <dbReference type="Proteomes" id="UP000735302"/>
    </source>
</evidence>
<protein>
    <submittedName>
        <fullName evidence="2">Uncharacterized protein</fullName>
    </submittedName>
</protein>
<accession>A0AAV3Y6C6</accession>
<name>A0AAV3Y6C6_9GAST</name>
<organism evidence="2 3">
    <name type="scientific">Plakobranchus ocellatus</name>
    <dbReference type="NCBI Taxonomy" id="259542"/>
    <lineage>
        <taxon>Eukaryota</taxon>
        <taxon>Metazoa</taxon>
        <taxon>Spiralia</taxon>
        <taxon>Lophotrochozoa</taxon>
        <taxon>Mollusca</taxon>
        <taxon>Gastropoda</taxon>
        <taxon>Heterobranchia</taxon>
        <taxon>Euthyneura</taxon>
        <taxon>Panpulmonata</taxon>
        <taxon>Sacoglossa</taxon>
        <taxon>Placobranchoidea</taxon>
        <taxon>Plakobranchidae</taxon>
        <taxon>Plakobranchus</taxon>
    </lineage>
</organism>
<feature type="compositionally biased region" description="Basic and acidic residues" evidence="1">
    <location>
        <begin position="118"/>
        <end position="128"/>
    </location>
</feature>
<evidence type="ECO:0000313" key="2">
    <source>
        <dbReference type="EMBL" id="GFN77633.1"/>
    </source>
</evidence>
<reference evidence="2 3" key="1">
    <citation type="journal article" date="2021" name="Elife">
        <title>Chloroplast acquisition without the gene transfer in kleptoplastic sea slugs, Plakobranchus ocellatus.</title>
        <authorList>
            <person name="Maeda T."/>
            <person name="Takahashi S."/>
            <person name="Yoshida T."/>
            <person name="Shimamura S."/>
            <person name="Takaki Y."/>
            <person name="Nagai Y."/>
            <person name="Toyoda A."/>
            <person name="Suzuki Y."/>
            <person name="Arimoto A."/>
            <person name="Ishii H."/>
            <person name="Satoh N."/>
            <person name="Nishiyama T."/>
            <person name="Hasebe M."/>
            <person name="Maruyama T."/>
            <person name="Minagawa J."/>
            <person name="Obokata J."/>
            <person name="Shigenobu S."/>
        </authorList>
    </citation>
    <scope>NUCLEOTIDE SEQUENCE [LARGE SCALE GENOMIC DNA]</scope>
</reference>
<dbReference type="EMBL" id="BLXT01000492">
    <property type="protein sequence ID" value="GFN77633.1"/>
    <property type="molecule type" value="Genomic_DNA"/>
</dbReference>
<dbReference type="Proteomes" id="UP000735302">
    <property type="component" value="Unassembled WGS sequence"/>
</dbReference>
<evidence type="ECO:0000256" key="1">
    <source>
        <dbReference type="SAM" id="MobiDB-lite"/>
    </source>
</evidence>